<keyword evidence="10" id="KW-0378">Hydrolase</keyword>
<keyword evidence="9" id="KW-0479">Metal-binding</keyword>
<keyword evidence="14" id="KW-1185">Reference proteome</keyword>
<evidence type="ECO:0000259" key="12">
    <source>
        <dbReference type="SMART" id="SM00471"/>
    </source>
</evidence>
<evidence type="ECO:0000313" key="13">
    <source>
        <dbReference type="EMBL" id="CAH0405281.1"/>
    </source>
</evidence>
<dbReference type="EMBL" id="OU963897">
    <property type="protein sequence ID" value="CAH0405281.1"/>
    <property type="molecule type" value="Genomic_DNA"/>
</dbReference>
<feature type="domain" description="HD/PDEase" evidence="12">
    <location>
        <begin position="35"/>
        <end position="153"/>
    </location>
</feature>
<evidence type="ECO:0000256" key="11">
    <source>
        <dbReference type="ARBA" id="ARBA00032735"/>
    </source>
</evidence>
<evidence type="ECO:0000256" key="3">
    <source>
        <dbReference type="ARBA" id="ARBA00001941"/>
    </source>
</evidence>
<evidence type="ECO:0000256" key="6">
    <source>
        <dbReference type="ARBA" id="ARBA00011738"/>
    </source>
</evidence>
<dbReference type="Gene3D" id="1.10.3210.10">
    <property type="entry name" value="Hypothetical protein af1432"/>
    <property type="match status" value="1"/>
</dbReference>
<evidence type="ECO:0000256" key="9">
    <source>
        <dbReference type="ARBA" id="ARBA00022723"/>
    </source>
</evidence>
<comment type="subunit">
    <text evidence="6">Homodimer.</text>
</comment>
<dbReference type="Proteomes" id="UP001153292">
    <property type="component" value="Chromosome 4"/>
</dbReference>
<accession>A0ABN8BDQ9</accession>
<dbReference type="InterPro" id="IPR003607">
    <property type="entry name" value="HD/PDEase_dom"/>
</dbReference>
<comment type="catalytic activity">
    <reaction evidence="1">
        <text>a 2'-deoxyribonucleoside 5'-phosphate + H2O = a 2'-deoxyribonucleoside + phosphate</text>
        <dbReference type="Rhea" id="RHEA:36167"/>
        <dbReference type="ChEBI" id="CHEBI:15377"/>
        <dbReference type="ChEBI" id="CHEBI:18274"/>
        <dbReference type="ChEBI" id="CHEBI:43474"/>
        <dbReference type="ChEBI" id="CHEBI:65317"/>
        <dbReference type="EC" id="3.1.3.89"/>
    </reaction>
</comment>
<dbReference type="EC" id="3.1.3.89" evidence="7"/>
<evidence type="ECO:0000256" key="1">
    <source>
        <dbReference type="ARBA" id="ARBA00001638"/>
    </source>
</evidence>
<dbReference type="SMART" id="SM00471">
    <property type="entry name" value="HDc"/>
    <property type="match status" value="1"/>
</dbReference>
<evidence type="ECO:0000256" key="5">
    <source>
        <dbReference type="ARBA" id="ARBA00009999"/>
    </source>
</evidence>
<sequence length="201" mass="23375">MAQLVNSKKILEFLELVGRLKHVKRTGWLLCDIDECESIAGHMYRMGIMTFLLTEENNPTKLDRLKCLQIALVHDLAECIVGDLTPHCGVTPDEKHRREDEAMKQIADLTGIAGDRMYELYQEYEKQSSPEAAFAKDLDRYDMIQQAFEYEKRENAPRKLQEFFSATEGKFKHPFIKELVKELNRQRDEFEKKSSLDGEAI</sequence>
<evidence type="ECO:0000256" key="10">
    <source>
        <dbReference type="ARBA" id="ARBA00022801"/>
    </source>
</evidence>
<evidence type="ECO:0000256" key="4">
    <source>
        <dbReference type="ARBA" id="ARBA00004074"/>
    </source>
</evidence>
<protein>
    <recommendedName>
        <fullName evidence="8">5'-deoxynucleotidase HDDC2</fullName>
        <ecNumber evidence="7">3.1.3.89</ecNumber>
    </recommendedName>
    <alternativeName>
        <fullName evidence="11">HD domain-containing protein 2</fullName>
    </alternativeName>
</protein>
<comment type="cofactor">
    <cofactor evidence="2">
        <name>Mn(2+)</name>
        <dbReference type="ChEBI" id="CHEBI:29035"/>
    </cofactor>
</comment>
<dbReference type="PANTHER" id="PTHR11845:SF13">
    <property type="entry name" value="5'-DEOXYNUCLEOTIDASE HDDC2"/>
    <property type="match status" value="1"/>
</dbReference>
<evidence type="ECO:0000256" key="7">
    <source>
        <dbReference type="ARBA" id="ARBA00012964"/>
    </source>
</evidence>
<proteinExistence type="inferred from homology"/>
<reference evidence="13" key="1">
    <citation type="submission" date="2021-12" db="EMBL/GenBank/DDBJ databases">
        <authorList>
            <person name="King R."/>
        </authorList>
    </citation>
    <scope>NUCLEOTIDE SEQUENCE</scope>
</reference>
<dbReference type="PANTHER" id="PTHR11845">
    <property type="entry name" value="5'-DEOXYNUCLEOTIDASE HDDC2"/>
    <property type="match status" value="1"/>
</dbReference>
<evidence type="ECO:0000256" key="2">
    <source>
        <dbReference type="ARBA" id="ARBA00001936"/>
    </source>
</evidence>
<evidence type="ECO:0000313" key="14">
    <source>
        <dbReference type="Proteomes" id="UP001153292"/>
    </source>
</evidence>
<comment type="similarity">
    <text evidence="5">Belongs to the HDDC2 family.</text>
</comment>
<comment type="function">
    <text evidence="4">Catalyzes the dephosphorylation of the nucleoside 5'-monophosphates deoxyadenosine monophosphate (dAMP), deoxycytidine monophosphate (dCMP), deoxyguanosine monophosphate (dGMP) and deoxythymidine monophosphate (dTMP).</text>
</comment>
<dbReference type="InterPro" id="IPR039356">
    <property type="entry name" value="YfbR/HDDC2"/>
</dbReference>
<dbReference type="SUPFAM" id="SSF109604">
    <property type="entry name" value="HD-domain/PDEase-like"/>
    <property type="match status" value="1"/>
</dbReference>
<dbReference type="InterPro" id="IPR006674">
    <property type="entry name" value="HD_domain"/>
</dbReference>
<organism evidence="13 14">
    <name type="scientific">Chilo suppressalis</name>
    <name type="common">Asiatic rice borer moth</name>
    <dbReference type="NCBI Taxonomy" id="168631"/>
    <lineage>
        <taxon>Eukaryota</taxon>
        <taxon>Metazoa</taxon>
        <taxon>Ecdysozoa</taxon>
        <taxon>Arthropoda</taxon>
        <taxon>Hexapoda</taxon>
        <taxon>Insecta</taxon>
        <taxon>Pterygota</taxon>
        <taxon>Neoptera</taxon>
        <taxon>Endopterygota</taxon>
        <taxon>Lepidoptera</taxon>
        <taxon>Glossata</taxon>
        <taxon>Ditrysia</taxon>
        <taxon>Pyraloidea</taxon>
        <taxon>Crambidae</taxon>
        <taxon>Crambinae</taxon>
        <taxon>Chilo</taxon>
    </lineage>
</organism>
<evidence type="ECO:0000256" key="8">
    <source>
        <dbReference type="ARBA" id="ARBA00015933"/>
    </source>
</evidence>
<gene>
    <name evidence="13" type="ORF">CHILSU_LOCUS8640</name>
</gene>
<name>A0ABN8BDQ9_CHISP</name>
<dbReference type="Pfam" id="PF13023">
    <property type="entry name" value="HD_3"/>
    <property type="match status" value="1"/>
</dbReference>
<comment type="cofactor">
    <cofactor evidence="3">
        <name>Co(2+)</name>
        <dbReference type="ChEBI" id="CHEBI:48828"/>
    </cofactor>
</comment>